<evidence type="ECO:0000256" key="2">
    <source>
        <dbReference type="SAM" id="MobiDB-lite"/>
    </source>
</evidence>
<evidence type="ECO:0000313" key="5">
    <source>
        <dbReference type="Proteomes" id="UP000181951"/>
    </source>
</evidence>
<feature type="domain" description="HTH merR-type" evidence="3">
    <location>
        <begin position="10"/>
        <end position="79"/>
    </location>
</feature>
<feature type="region of interest" description="Disordered" evidence="2">
    <location>
        <begin position="316"/>
        <end position="343"/>
    </location>
</feature>
<evidence type="ECO:0000259" key="3">
    <source>
        <dbReference type="PROSITE" id="PS50937"/>
    </source>
</evidence>
<evidence type="ECO:0000256" key="1">
    <source>
        <dbReference type="ARBA" id="ARBA00023125"/>
    </source>
</evidence>
<name>A0A1H8KVQ6_9ACTN</name>
<reference evidence="4 5" key="1">
    <citation type="submission" date="2016-10" db="EMBL/GenBank/DDBJ databases">
        <authorList>
            <person name="de Groot N.N."/>
        </authorList>
    </citation>
    <scope>NUCLEOTIDE SEQUENCE [LARGE SCALE GENOMIC DNA]</scope>
    <source>
        <strain evidence="4 5">CGMCC 4.2026</strain>
    </source>
</reference>
<dbReference type="PROSITE" id="PS50937">
    <property type="entry name" value="HTH_MERR_2"/>
    <property type="match status" value="1"/>
</dbReference>
<keyword evidence="1 4" id="KW-0238">DNA-binding</keyword>
<accession>A0A1H8KVQ6</accession>
<dbReference type="EMBL" id="FODD01000014">
    <property type="protein sequence ID" value="SEN96963.1"/>
    <property type="molecule type" value="Genomic_DNA"/>
</dbReference>
<dbReference type="STRING" id="310780.SAMN05216267_101470"/>
<sequence length="343" mass="36589">MAAMDDSGPLHSIGELARRTGLTVKAVRYYSDRGIVTPAGRTPAGYRRYTADAVARLELVRTLRELGVDLETVREVVARERPLSDVAAEHAAALDVQIRVLRLRRAVLAAAAERGPEPEELTLVHQLARLSEEERARLVRAFLDDVFHGLAADPAFTGIMRSLSPELPEDPEPGQVRAWVELAELAGDPGFRAYMRQLAEEHAARAGRPEGAAPGVSRDLTATVVQLAGPAVAAGVVPGGEGAAPFVAALEAGCAPFVGPGADVRTRLARRLERLNDPRRERYLRLLATVNGWQEPPSPAPVLDWTVRALDAAPVTTARSPAMPDGPPVMPDRSGRGPAPAGG</sequence>
<dbReference type="SMART" id="SM00422">
    <property type="entry name" value="HTH_MERR"/>
    <property type="match status" value="1"/>
</dbReference>
<dbReference type="GO" id="GO:0003700">
    <property type="term" value="F:DNA-binding transcription factor activity"/>
    <property type="evidence" value="ECO:0007669"/>
    <property type="project" value="InterPro"/>
</dbReference>
<dbReference type="AlphaFoldDB" id="A0A1H8KVQ6"/>
<dbReference type="PANTHER" id="PTHR30204:SF93">
    <property type="entry name" value="HTH MERR-TYPE DOMAIN-CONTAINING PROTEIN"/>
    <property type="match status" value="1"/>
</dbReference>
<proteinExistence type="predicted"/>
<dbReference type="InterPro" id="IPR047057">
    <property type="entry name" value="MerR_fam"/>
</dbReference>
<dbReference type="SUPFAM" id="SSF46955">
    <property type="entry name" value="Putative DNA-binding domain"/>
    <property type="match status" value="1"/>
</dbReference>
<dbReference type="Pfam" id="PF13411">
    <property type="entry name" value="MerR_1"/>
    <property type="match status" value="1"/>
</dbReference>
<dbReference type="Gene3D" id="1.10.1660.10">
    <property type="match status" value="1"/>
</dbReference>
<dbReference type="PRINTS" id="PR00040">
    <property type="entry name" value="HTHMERR"/>
</dbReference>
<organism evidence="4 5">
    <name type="scientific">Actinacidiphila rubida</name>
    <dbReference type="NCBI Taxonomy" id="310780"/>
    <lineage>
        <taxon>Bacteria</taxon>
        <taxon>Bacillati</taxon>
        <taxon>Actinomycetota</taxon>
        <taxon>Actinomycetes</taxon>
        <taxon>Kitasatosporales</taxon>
        <taxon>Streptomycetaceae</taxon>
        <taxon>Actinacidiphila</taxon>
    </lineage>
</organism>
<dbReference type="Proteomes" id="UP000181951">
    <property type="component" value="Unassembled WGS sequence"/>
</dbReference>
<gene>
    <name evidence="4" type="ORF">SAMN05216267_101470</name>
</gene>
<dbReference type="InterPro" id="IPR009061">
    <property type="entry name" value="DNA-bd_dom_put_sf"/>
</dbReference>
<protein>
    <submittedName>
        <fullName evidence="4">DNA-binding transcriptional regulator, MerR family</fullName>
    </submittedName>
</protein>
<dbReference type="CDD" id="cd00592">
    <property type="entry name" value="HTH_MerR-like"/>
    <property type="match status" value="1"/>
</dbReference>
<keyword evidence="5" id="KW-1185">Reference proteome</keyword>
<dbReference type="InterPro" id="IPR000551">
    <property type="entry name" value="MerR-type_HTH_dom"/>
</dbReference>
<dbReference type="GO" id="GO:0003677">
    <property type="term" value="F:DNA binding"/>
    <property type="evidence" value="ECO:0007669"/>
    <property type="project" value="UniProtKB-KW"/>
</dbReference>
<dbReference type="PANTHER" id="PTHR30204">
    <property type="entry name" value="REDOX-CYCLING DRUG-SENSING TRANSCRIPTIONAL ACTIVATOR SOXR"/>
    <property type="match status" value="1"/>
</dbReference>
<evidence type="ECO:0000313" key="4">
    <source>
        <dbReference type="EMBL" id="SEN96963.1"/>
    </source>
</evidence>